<dbReference type="Proteomes" id="UP000295668">
    <property type="component" value="Unassembled WGS sequence"/>
</dbReference>
<keyword evidence="2" id="KW-1185">Reference proteome</keyword>
<keyword evidence="1" id="KW-0808">Transferase</keyword>
<name>A0A4R5MKA4_9SPHI</name>
<dbReference type="PIRSF" id="PIRSF028188">
    <property type="entry name" value="Amdntrnsf_FN0238"/>
    <property type="match status" value="1"/>
</dbReference>
<comment type="caution">
    <text evidence="1">The sequence shown here is derived from an EMBL/GenBank/DDBJ whole genome shotgun (WGS) entry which is preliminary data.</text>
</comment>
<proteinExistence type="predicted"/>
<dbReference type="InterPro" id="IPR014541">
    <property type="entry name" value="Amdntrnsf_FN0238"/>
</dbReference>
<protein>
    <submittedName>
        <fullName evidence="1">Amidinotransferase</fullName>
    </submittedName>
</protein>
<dbReference type="EMBL" id="SJCY01000006">
    <property type="protein sequence ID" value="TDG36061.1"/>
    <property type="molecule type" value="Genomic_DNA"/>
</dbReference>
<dbReference type="Pfam" id="PF19420">
    <property type="entry name" value="DDAH_eukar"/>
    <property type="match status" value="1"/>
</dbReference>
<dbReference type="OrthoDB" id="9788268at2"/>
<dbReference type="PANTHER" id="PTHR43224">
    <property type="entry name" value="AMIDINOTRANSFERASE"/>
    <property type="match status" value="1"/>
</dbReference>
<dbReference type="NCBIfam" id="NF046062">
    <property type="entry name" value="citrull_CtlX"/>
    <property type="match status" value="1"/>
</dbReference>
<reference evidence="1 2" key="1">
    <citation type="submission" date="2019-02" db="EMBL/GenBank/DDBJ databases">
        <title>Pedobacter sp. nov., a novel speices isolated from soil of pinguins habitat in Antarcitica.</title>
        <authorList>
            <person name="He R.-H."/>
        </authorList>
    </citation>
    <scope>NUCLEOTIDE SEQUENCE [LARGE SCALE GENOMIC DNA]</scope>
    <source>
        <strain evidence="1 2">E01020</strain>
    </source>
</reference>
<gene>
    <name evidence="1" type="ORF">EZJ43_10280</name>
</gene>
<organism evidence="1 2">
    <name type="scientific">Pedobacter changchengzhani</name>
    <dbReference type="NCBI Taxonomy" id="2529274"/>
    <lineage>
        <taxon>Bacteria</taxon>
        <taxon>Pseudomonadati</taxon>
        <taxon>Bacteroidota</taxon>
        <taxon>Sphingobacteriia</taxon>
        <taxon>Sphingobacteriales</taxon>
        <taxon>Sphingobacteriaceae</taxon>
        <taxon>Pedobacter</taxon>
    </lineage>
</organism>
<dbReference type="PANTHER" id="PTHR43224:SF1">
    <property type="entry name" value="AMIDINOTRANSFERASE"/>
    <property type="match status" value="1"/>
</dbReference>
<accession>A0A4R5MKA4</accession>
<evidence type="ECO:0000313" key="2">
    <source>
        <dbReference type="Proteomes" id="UP000295668"/>
    </source>
</evidence>
<evidence type="ECO:0000313" key="1">
    <source>
        <dbReference type="EMBL" id="TDG36061.1"/>
    </source>
</evidence>
<sequence>MQTTNHLLMIRPVDFKFNEQTAANNKFQIASTESDVQASALKEFDDFVDMLRHNDIDVSVINDTLQPETPDSIFPNNWISFHDDGSVFLYPMFSENRRLERRKEIIEGLQEKFEVNHITDLSFYEMQYAFLEGTGSMVLDRVNKIAYACLSVRTDQEVLDNFCMLTGYSAVSFQAVDGSNFPIYHTNVMMCIGTDFAVICLDSIPNPEERLNVSVSLSGSGKEIIEISLDQMNHFAGNMLEVSNKSGERLLVMSDQAYLSLNAEQISKLEKYCRIIYAPLYTIEKNGGGSARCMLAEVHLPEKSKKSDLKLTDGRHSNFTDIINGAYNESTDTN</sequence>
<dbReference type="SUPFAM" id="SSF55909">
    <property type="entry name" value="Pentein"/>
    <property type="match status" value="1"/>
</dbReference>
<dbReference type="Gene3D" id="3.75.10.10">
    <property type="entry name" value="L-arginine/glycine Amidinotransferase, Chain A"/>
    <property type="match status" value="1"/>
</dbReference>
<dbReference type="RefSeq" id="WP_133262624.1">
    <property type="nucleotide sequence ID" value="NZ_SJCY01000006.1"/>
</dbReference>
<dbReference type="AlphaFoldDB" id="A0A4R5MKA4"/>
<dbReference type="GO" id="GO:0016740">
    <property type="term" value="F:transferase activity"/>
    <property type="evidence" value="ECO:0007669"/>
    <property type="project" value="UniProtKB-KW"/>
</dbReference>